<dbReference type="STRING" id="1081102.A0A162L527"/>
<accession>A0A162L527</accession>
<keyword evidence="3" id="KW-1185">Reference proteome</keyword>
<feature type="region of interest" description="Disordered" evidence="1">
    <location>
        <begin position="207"/>
        <end position="257"/>
    </location>
</feature>
<organism evidence="2 3">
    <name type="scientific">Niveomyces insectorum RCEF 264</name>
    <dbReference type="NCBI Taxonomy" id="1081102"/>
    <lineage>
        <taxon>Eukaryota</taxon>
        <taxon>Fungi</taxon>
        <taxon>Dikarya</taxon>
        <taxon>Ascomycota</taxon>
        <taxon>Pezizomycotina</taxon>
        <taxon>Sordariomycetes</taxon>
        <taxon>Hypocreomycetidae</taxon>
        <taxon>Hypocreales</taxon>
        <taxon>Cordycipitaceae</taxon>
        <taxon>Niveomyces</taxon>
    </lineage>
</organism>
<dbReference type="AlphaFoldDB" id="A0A162L527"/>
<sequence length="257" mass="26772">MTRVTAPINKLARSLSSHPSVARPAYLANAAVQAHHAGASAAVWSEHHLEREENNRHFTMTHRPTPTPVPSPNRVVPLMQTFNFRSSAAASSLATAATPAAADTTTLDHTVLPSLADASRYEDDTAASLRVPLLPDNFFPNRDRLDGHPPEAPDGPLAQPEIVVVAGDPATVVPASALTEVESIGVDGVELKFAHLPEFGAAPYFGSDGSSTSSGGDGDGSGSHGHDSGASEGGMLRDLWKGLVEDLTQPPPTTKSG</sequence>
<gene>
    <name evidence="2" type="ORF">SPI_01200</name>
</gene>
<dbReference type="OrthoDB" id="3993201at2759"/>
<evidence type="ECO:0000313" key="2">
    <source>
        <dbReference type="EMBL" id="OAA66624.1"/>
    </source>
</evidence>
<evidence type="ECO:0000256" key="1">
    <source>
        <dbReference type="SAM" id="MobiDB-lite"/>
    </source>
</evidence>
<name>A0A162L527_9HYPO</name>
<evidence type="ECO:0000313" key="3">
    <source>
        <dbReference type="Proteomes" id="UP000076874"/>
    </source>
</evidence>
<comment type="caution">
    <text evidence="2">The sequence shown here is derived from an EMBL/GenBank/DDBJ whole genome shotgun (WGS) entry which is preliminary data.</text>
</comment>
<proteinExistence type="predicted"/>
<reference evidence="2 3" key="1">
    <citation type="journal article" date="2016" name="Genome Biol. Evol.">
        <title>Divergent and convergent evolution of fungal pathogenicity.</title>
        <authorList>
            <person name="Shang Y."/>
            <person name="Xiao G."/>
            <person name="Zheng P."/>
            <person name="Cen K."/>
            <person name="Zhan S."/>
            <person name="Wang C."/>
        </authorList>
    </citation>
    <scope>NUCLEOTIDE SEQUENCE [LARGE SCALE GENOMIC DNA]</scope>
    <source>
        <strain evidence="2 3">RCEF 264</strain>
    </source>
</reference>
<dbReference type="EMBL" id="AZHD01000002">
    <property type="protein sequence ID" value="OAA66624.1"/>
    <property type="molecule type" value="Genomic_DNA"/>
</dbReference>
<protein>
    <submittedName>
        <fullName evidence="2">Uncharacterized protein</fullName>
    </submittedName>
</protein>
<dbReference type="Proteomes" id="UP000076874">
    <property type="component" value="Unassembled WGS sequence"/>
</dbReference>